<feature type="repeat" description="WD" evidence="10">
    <location>
        <begin position="161"/>
        <end position="194"/>
    </location>
</feature>
<protein>
    <submittedName>
        <fullName evidence="12">Protein damaged DNA-binding 2</fullName>
    </submittedName>
</protein>
<feature type="region of interest" description="Disordered" evidence="11">
    <location>
        <begin position="854"/>
        <end position="875"/>
    </location>
</feature>
<evidence type="ECO:0000256" key="3">
    <source>
        <dbReference type="ARBA" id="ARBA00022574"/>
    </source>
</evidence>
<comment type="similarity">
    <text evidence="2">Belongs to the WD repeat DDB2/WDR76 family.</text>
</comment>
<proteinExistence type="inferred from homology"/>
<evidence type="ECO:0000256" key="5">
    <source>
        <dbReference type="ARBA" id="ARBA00022763"/>
    </source>
</evidence>
<evidence type="ECO:0000256" key="10">
    <source>
        <dbReference type="PROSITE-ProRule" id="PRU00221"/>
    </source>
</evidence>
<dbReference type="PROSITE" id="PS50294">
    <property type="entry name" value="WD_REPEATS_REGION"/>
    <property type="match status" value="2"/>
</dbReference>
<comment type="caution">
    <text evidence="12">The sequence shown here is derived from an EMBL/GenBank/DDBJ whole genome shotgun (WGS) entry which is preliminary data.</text>
</comment>
<feature type="compositionally biased region" description="Polar residues" evidence="11">
    <location>
        <begin position="860"/>
        <end position="871"/>
    </location>
</feature>
<dbReference type="InterPro" id="IPR001680">
    <property type="entry name" value="WD40_rpt"/>
</dbReference>
<dbReference type="CDD" id="cd09272">
    <property type="entry name" value="RNase_HI_RT_Ty1"/>
    <property type="match status" value="1"/>
</dbReference>
<comment type="subcellular location">
    <subcellularLocation>
        <location evidence="1">Nucleus</location>
    </subcellularLocation>
</comment>
<evidence type="ECO:0000256" key="9">
    <source>
        <dbReference type="ARBA" id="ARBA00023242"/>
    </source>
</evidence>
<dbReference type="PROSITE" id="PS50082">
    <property type="entry name" value="WD_REPEATS_2"/>
    <property type="match status" value="2"/>
</dbReference>
<evidence type="ECO:0000256" key="8">
    <source>
        <dbReference type="ARBA" id="ARBA00023204"/>
    </source>
</evidence>
<feature type="repeat" description="WD" evidence="10">
    <location>
        <begin position="347"/>
        <end position="380"/>
    </location>
</feature>
<dbReference type="GO" id="GO:0003684">
    <property type="term" value="F:damaged DNA binding"/>
    <property type="evidence" value="ECO:0007669"/>
    <property type="project" value="InterPro"/>
</dbReference>
<dbReference type="PANTHER" id="PTHR15169">
    <property type="entry name" value="DAMAGE-SPECIFIC DNA BINDING PROTEIN 2"/>
    <property type="match status" value="1"/>
</dbReference>
<gene>
    <name evidence="12" type="ORF">Tci_006028</name>
</gene>
<dbReference type="EMBL" id="BKCJ010000532">
    <property type="protein sequence ID" value="GEU34050.1"/>
    <property type="molecule type" value="Genomic_DNA"/>
</dbReference>
<organism evidence="12">
    <name type="scientific">Tanacetum cinerariifolium</name>
    <name type="common">Dalmatian daisy</name>
    <name type="synonym">Chrysanthemum cinerariifolium</name>
    <dbReference type="NCBI Taxonomy" id="118510"/>
    <lineage>
        <taxon>Eukaryota</taxon>
        <taxon>Viridiplantae</taxon>
        <taxon>Streptophyta</taxon>
        <taxon>Embryophyta</taxon>
        <taxon>Tracheophyta</taxon>
        <taxon>Spermatophyta</taxon>
        <taxon>Magnoliopsida</taxon>
        <taxon>eudicotyledons</taxon>
        <taxon>Gunneridae</taxon>
        <taxon>Pentapetalae</taxon>
        <taxon>asterids</taxon>
        <taxon>campanulids</taxon>
        <taxon>Asterales</taxon>
        <taxon>Asteraceae</taxon>
        <taxon>Asteroideae</taxon>
        <taxon>Anthemideae</taxon>
        <taxon>Anthemidinae</taxon>
        <taxon>Tanacetum</taxon>
    </lineage>
</organism>
<feature type="region of interest" description="Disordered" evidence="11">
    <location>
        <begin position="15"/>
        <end position="38"/>
    </location>
</feature>
<evidence type="ECO:0000256" key="2">
    <source>
        <dbReference type="ARBA" id="ARBA00005434"/>
    </source>
</evidence>
<evidence type="ECO:0000256" key="4">
    <source>
        <dbReference type="ARBA" id="ARBA00022737"/>
    </source>
</evidence>
<dbReference type="Gene3D" id="4.10.60.10">
    <property type="entry name" value="Zinc finger, CCHC-type"/>
    <property type="match status" value="1"/>
</dbReference>
<dbReference type="InterPro" id="IPR036322">
    <property type="entry name" value="WD40_repeat_dom_sf"/>
</dbReference>
<feature type="compositionally biased region" description="Acidic residues" evidence="11">
    <location>
        <begin position="19"/>
        <end position="38"/>
    </location>
</feature>
<evidence type="ECO:0000256" key="7">
    <source>
        <dbReference type="ARBA" id="ARBA00023125"/>
    </source>
</evidence>
<keyword evidence="6" id="KW-0833">Ubl conjugation pathway</keyword>
<dbReference type="SUPFAM" id="SSF50978">
    <property type="entry name" value="WD40 repeat-like"/>
    <property type="match status" value="1"/>
</dbReference>
<keyword evidence="4" id="KW-0677">Repeat</keyword>
<keyword evidence="8" id="KW-0234">DNA repair</keyword>
<dbReference type="GO" id="GO:0080008">
    <property type="term" value="C:Cul4-RING E3 ubiquitin ligase complex"/>
    <property type="evidence" value="ECO:0007669"/>
    <property type="project" value="InterPro"/>
</dbReference>
<accession>A0A6L2JBC0</accession>
<evidence type="ECO:0000256" key="11">
    <source>
        <dbReference type="SAM" id="MobiDB-lite"/>
    </source>
</evidence>
<evidence type="ECO:0000256" key="6">
    <source>
        <dbReference type="ARBA" id="ARBA00022786"/>
    </source>
</evidence>
<dbReference type="PANTHER" id="PTHR15169:SF0">
    <property type="entry name" value="DNA DAMAGE-BINDING PROTEIN 2"/>
    <property type="match status" value="1"/>
</dbReference>
<dbReference type="InterPro" id="IPR015943">
    <property type="entry name" value="WD40/YVTN_repeat-like_dom_sf"/>
</dbReference>
<evidence type="ECO:0000313" key="12">
    <source>
        <dbReference type="EMBL" id="GEU34050.1"/>
    </source>
</evidence>
<name>A0A6L2JBC0_TANCI</name>
<reference evidence="12" key="1">
    <citation type="journal article" date="2019" name="Sci. Rep.">
        <title>Draft genome of Tanacetum cinerariifolium, the natural source of mosquito coil.</title>
        <authorList>
            <person name="Yamashiro T."/>
            <person name="Shiraishi A."/>
            <person name="Satake H."/>
            <person name="Nakayama K."/>
        </authorList>
    </citation>
    <scope>NUCLEOTIDE SEQUENCE</scope>
</reference>
<keyword evidence="9" id="KW-0539">Nucleus</keyword>
<keyword evidence="5" id="KW-0227">DNA damage</keyword>
<dbReference type="GO" id="GO:0005634">
    <property type="term" value="C:nucleus"/>
    <property type="evidence" value="ECO:0007669"/>
    <property type="project" value="UniProtKB-SubCell"/>
</dbReference>
<dbReference type="SMART" id="SM00320">
    <property type="entry name" value="WD40"/>
    <property type="match status" value="5"/>
</dbReference>
<dbReference type="GO" id="GO:0006281">
    <property type="term" value="P:DNA repair"/>
    <property type="evidence" value="ECO:0007669"/>
    <property type="project" value="UniProtKB-KW"/>
</dbReference>
<dbReference type="InterPro" id="IPR033312">
    <property type="entry name" value="DDB2"/>
</dbReference>
<keyword evidence="7 12" id="KW-0238">DNA-binding</keyword>
<keyword evidence="3 10" id="KW-0853">WD repeat</keyword>
<evidence type="ECO:0000256" key="1">
    <source>
        <dbReference type="ARBA" id="ARBA00004123"/>
    </source>
</evidence>
<sequence length="886" mass="100058">MTARTRRTLFPKVVIERDTDTDESSDDEELEVENDVVESDDEIENDVVECESKTDDVKGKAPITISLKKVCKVCKKTGHQAGFQGATYIDCPMKPCFLCKLPGHTTVDCPHRAAMEFGVIPASRKRTNNSLDYVFERQMRPRVPSIKPAFVIPDEVNCAVIRYHSRRITCLEFHPTNNNILLSGDKKGQLGVWDFGKVYEKTVYGNIHSCLLNNMKFSPANDGTVYTASSDGTISSTDLETGLSTSIMDLNPNGWQGGKSWRMLYGMELNTEKNLVLVADSFGYLHLVDVRSDSKKGDSVLIHKKGTKVVGLHCNPLQPDLLLSCGNDHFARIWDIRRLEAESCLHELPHKRVVNSAYFSPLSGSKIITTSIDNRIRVWDSIFGNLDTPSREIVHSHDFNRHLTPFRAEWDPKDPSESLVVVGRYISENYNGAALHPIDFIDISTGQLVAEVMDPNITTISPVNKLHPRDDVLASGSSRSIFIWRPRDKSEIVQEKEDKKIILCDRKNNKKFGDGSDDDDSGDDLGKKEIRSVWERANDMVISWILNTISEQIGNNLSFINSASALWNELSEHYSQLDGHRIYRVINDIINLKQSNTTIELYYHKLKGLWDELDALEAPYACLCRCDCVNGRTNGEREQRKSLIQFLMWLNESYTNVRGQILLMQPLPLVSKAYRLPTTILDSTLQTTTQDKPQQLGKTLSKRGFTAQIVARKVTLNQLNQVLLMMQNGEKEVFTATTLPHMSGNNLISWKPKKQTVVFRSSTEAEYRDLADSTCEISWLKCLLHDLHVNIPTPTLMMCDNASTIALTNNPIHHARTKHIEIDCHFVYADFFNTIISPSWAFLIPTPCQLRGDIEGTKPGSKQPSSALSVSRHQHKHYPQVLQVAI</sequence>
<dbReference type="Gene3D" id="2.130.10.10">
    <property type="entry name" value="YVTN repeat-like/Quinoprotein amine dehydrogenase"/>
    <property type="match status" value="1"/>
</dbReference>
<dbReference type="AlphaFoldDB" id="A0A6L2JBC0"/>
<dbReference type="Pfam" id="PF00400">
    <property type="entry name" value="WD40"/>
    <property type="match status" value="2"/>
</dbReference>
<dbReference type="GO" id="GO:0009411">
    <property type="term" value="P:response to UV"/>
    <property type="evidence" value="ECO:0007669"/>
    <property type="project" value="TreeGrafter"/>
</dbReference>